<dbReference type="EMBL" id="LDAU01000159">
    <property type="protein sequence ID" value="KRX01979.1"/>
    <property type="molecule type" value="Genomic_DNA"/>
</dbReference>
<dbReference type="PROSITE" id="PS01360">
    <property type="entry name" value="ZF_MYND_1"/>
    <property type="match status" value="1"/>
</dbReference>
<dbReference type="InParanoid" id="A0A0V0QIJ7"/>
<feature type="domain" description="MYND-type" evidence="6">
    <location>
        <begin position="212"/>
        <end position="248"/>
    </location>
</feature>
<keyword evidence="3" id="KW-0862">Zinc</keyword>
<dbReference type="FunCoup" id="A0A0V0QIJ7">
    <property type="interactions" value="8"/>
</dbReference>
<dbReference type="AlphaFoldDB" id="A0A0V0QIJ7"/>
<feature type="compositionally biased region" description="Basic and acidic residues" evidence="5">
    <location>
        <begin position="259"/>
        <end position="269"/>
    </location>
</feature>
<organism evidence="7 8">
    <name type="scientific">Pseudocohnilembus persalinus</name>
    <name type="common">Ciliate</name>
    <dbReference type="NCBI Taxonomy" id="266149"/>
    <lineage>
        <taxon>Eukaryota</taxon>
        <taxon>Sar</taxon>
        <taxon>Alveolata</taxon>
        <taxon>Ciliophora</taxon>
        <taxon>Intramacronucleata</taxon>
        <taxon>Oligohymenophorea</taxon>
        <taxon>Scuticociliatia</taxon>
        <taxon>Philasterida</taxon>
        <taxon>Pseudocohnilembidae</taxon>
        <taxon>Pseudocohnilembus</taxon>
    </lineage>
</organism>
<feature type="region of interest" description="Disordered" evidence="5">
    <location>
        <begin position="259"/>
        <end position="337"/>
    </location>
</feature>
<evidence type="ECO:0000256" key="2">
    <source>
        <dbReference type="ARBA" id="ARBA00022771"/>
    </source>
</evidence>
<sequence>MMSLSIIRYISDYVKYLPIGVLHYLLIECDILLVLVPLIEEKPWLRINARNEREKYENSKWTVVPKSEYNKLPKLEAQVWITIYNLFMDPECRNKYELSEQRKNNLLRLRKYMNELLLDQIPNLSLMLRSLEELAIMNTQTVPLNNPFVVEQIPKVKTALLENNKNKWAEIAQHQRENFFTQSQQSLEEDMKKLSELYGQQIVEGLMEGFKCNKCQKEASKRCSRCKSVWYCSRECQIGDWPEHKAFCQVKTMELQQKQKEKEQQEKQLESNIDIKNIDKQKQPGIKELDTQNNDYENENEQKQNQNTHTQKDQQQEQQQGESKQEEDTQGNLDDLD</sequence>
<evidence type="ECO:0000256" key="1">
    <source>
        <dbReference type="ARBA" id="ARBA00022723"/>
    </source>
</evidence>
<feature type="compositionally biased region" description="Basic and acidic residues" evidence="5">
    <location>
        <begin position="276"/>
        <end position="290"/>
    </location>
</feature>
<name>A0A0V0QIJ7_PSEPJ</name>
<dbReference type="PROSITE" id="PS50865">
    <property type="entry name" value="ZF_MYND_2"/>
    <property type="match status" value="1"/>
</dbReference>
<dbReference type="OMA" id="SKVIACE"/>
<dbReference type="GO" id="GO:0005737">
    <property type="term" value="C:cytoplasm"/>
    <property type="evidence" value="ECO:0007669"/>
    <property type="project" value="TreeGrafter"/>
</dbReference>
<dbReference type="GO" id="GO:0008270">
    <property type="term" value="F:zinc ion binding"/>
    <property type="evidence" value="ECO:0007669"/>
    <property type="project" value="UniProtKB-KW"/>
</dbReference>
<evidence type="ECO:0000256" key="3">
    <source>
        <dbReference type="ARBA" id="ARBA00022833"/>
    </source>
</evidence>
<dbReference type="PANTHER" id="PTHR13244:SF7">
    <property type="entry name" value="ZINC FINGER MYND DOMAIN-CONTAINING PROTEIN 10"/>
    <property type="match status" value="1"/>
</dbReference>
<proteinExistence type="predicted"/>
<dbReference type="InterPro" id="IPR052298">
    <property type="entry name" value="ZMYND10"/>
</dbReference>
<dbReference type="SUPFAM" id="SSF144232">
    <property type="entry name" value="HIT/MYND zinc finger-like"/>
    <property type="match status" value="1"/>
</dbReference>
<dbReference type="Proteomes" id="UP000054937">
    <property type="component" value="Unassembled WGS sequence"/>
</dbReference>
<gene>
    <name evidence="7" type="ORF">PPERSA_07624</name>
</gene>
<dbReference type="OrthoDB" id="432970at2759"/>
<evidence type="ECO:0000313" key="8">
    <source>
        <dbReference type="Proteomes" id="UP000054937"/>
    </source>
</evidence>
<accession>A0A0V0QIJ7</accession>
<dbReference type="Gene3D" id="6.10.140.2220">
    <property type="match status" value="1"/>
</dbReference>
<evidence type="ECO:0000256" key="5">
    <source>
        <dbReference type="SAM" id="MobiDB-lite"/>
    </source>
</evidence>
<keyword evidence="8" id="KW-1185">Reference proteome</keyword>
<keyword evidence="2 4" id="KW-0863">Zinc-finger</keyword>
<evidence type="ECO:0000259" key="6">
    <source>
        <dbReference type="PROSITE" id="PS50865"/>
    </source>
</evidence>
<dbReference type="PANTHER" id="PTHR13244">
    <property type="entry name" value="ZINC FINGER MYND DOMAIN CONTAINING PROTEIN 10"/>
    <property type="match status" value="1"/>
</dbReference>
<dbReference type="InterPro" id="IPR002893">
    <property type="entry name" value="Znf_MYND"/>
</dbReference>
<evidence type="ECO:0000256" key="4">
    <source>
        <dbReference type="PROSITE-ProRule" id="PRU00134"/>
    </source>
</evidence>
<comment type="caution">
    <text evidence="7">The sequence shown here is derived from an EMBL/GenBank/DDBJ whole genome shotgun (WGS) entry which is preliminary data.</text>
</comment>
<keyword evidence="1" id="KW-0479">Metal-binding</keyword>
<dbReference type="Pfam" id="PF01753">
    <property type="entry name" value="zf-MYND"/>
    <property type="match status" value="1"/>
</dbReference>
<protein>
    <recommendedName>
        <fullName evidence="6">MYND-type domain-containing protein</fullName>
    </recommendedName>
</protein>
<reference evidence="7 8" key="1">
    <citation type="journal article" date="2015" name="Sci. Rep.">
        <title>Genome of the facultative scuticociliatosis pathogen Pseudocohnilembus persalinus provides insight into its virulence through horizontal gene transfer.</title>
        <authorList>
            <person name="Xiong J."/>
            <person name="Wang G."/>
            <person name="Cheng J."/>
            <person name="Tian M."/>
            <person name="Pan X."/>
            <person name="Warren A."/>
            <person name="Jiang C."/>
            <person name="Yuan D."/>
            <person name="Miao W."/>
        </authorList>
    </citation>
    <scope>NUCLEOTIDE SEQUENCE [LARGE SCALE GENOMIC DNA]</scope>
    <source>
        <strain evidence="7">36N120E</strain>
    </source>
</reference>
<evidence type="ECO:0000313" key="7">
    <source>
        <dbReference type="EMBL" id="KRX01979.1"/>
    </source>
</evidence>